<dbReference type="KEGG" id="fcy:FRACYDRAFT_187198"/>
<evidence type="ECO:0000259" key="5">
    <source>
        <dbReference type="PROSITE" id="PS51914"/>
    </source>
</evidence>
<evidence type="ECO:0000256" key="4">
    <source>
        <dbReference type="ARBA" id="ARBA00023157"/>
    </source>
</evidence>
<dbReference type="Proteomes" id="UP000095751">
    <property type="component" value="Unassembled WGS sequence"/>
</dbReference>
<dbReference type="EMBL" id="KV784359">
    <property type="protein sequence ID" value="OEU15602.1"/>
    <property type="molecule type" value="Genomic_DNA"/>
</dbReference>
<dbReference type="OrthoDB" id="448954at2759"/>
<name>A0A1E7FBQ9_9STRA</name>
<gene>
    <name evidence="6" type="ORF">FRACYDRAFT_187198</name>
</gene>
<dbReference type="InterPro" id="IPR045149">
    <property type="entry name" value="OS-9-like"/>
</dbReference>
<dbReference type="GO" id="GO:0030970">
    <property type="term" value="P:retrograde protein transport, ER to cytosol"/>
    <property type="evidence" value="ECO:0007669"/>
    <property type="project" value="TreeGrafter"/>
</dbReference>
<dbReference type="GO" id="GO:0005788">
    <property type="term" value="C:endoplasmic reticulum lumen"/>
    <property type="evidence" value="ECO:0007669"/>
    <property type="project" value="TreeGrafter"/>
</dbReference>
<proteinExistence type="predicted"/>
<sequence length="190" mass="20990">MTKDQKAVYDAIDSAIADTGADTDTLAKPAVKKTRTFETVLNPILLSHKIHKRFSKLAGLCAQYHPGWWSYEWCHQEKVTQFHVSINNNKKQDGGGNGSVYSQEYTKGDVCDHEDVTDSAIKAGEFGEGGIERSTTVRYSCNSGLDISVKEDSTCHYIVEISVPTLCYHPLFQAPVSKKQVVKCLPVTSS</sequence>
<keyword evidence="4" id="KW-1015">Disulfide bond</keyword>
<evidence type="ECO:0000313" key="7">
    <source>
        <dbReference type="Proteomes" id="UP000095751"/>
    </source>
</evidence>
<evidence type="ECO:0000256" key="1">
    <source>
        <dbReference type="ARBA" id="ARBA00004240"/>
    </source>
</evidence>
<dbReference type="InParanoid" id="A0A1E7FBQ9"/>
<dbReference type="InterPro" id="IPR044865">
    <property type="entry name" value="MRH_dom"/>
</dbReference>
<protein>
    <recommendedName>
        <fullName evidence="5">MRH domain-containing protein</fullName>
    </recommendedName>
</protein>
<evidence type="ECO:0000256" key="2">
    <source>
        <dbReference type="ARBA" id="ARBA00022729"/>
    </source>
</evidence>
<keyword evidence="2" id="KW-0732">Signal</keyword>
<dbReference type="GO" id="GO:0030968">
    <property type="term" value="P:endoplasmic reticulum unfolded protein response"/>
    <property type="evidence" value="ECO:0007669"/>
    <property type="project" value="InterPro"/>
</dbReference>
<dbReference type="Gene3D" id="2.70.130.10">
    <property type="entry name" value="Mannose-6-phosphate receptor binding domain"/>
    <property type="match status" value="1"/>
</dbReference>
<accession>A0A1E7FBQ9</accession>
<dbReference type="InterPro" id="IPR009011">
    <property type="entry name" value="Man6P_isomerase_rcpt-bd_dom_sf"/>
</dbReference>
<organism evidence="6 7">
    <name type="scientific">Fragilariopsis cylindrus CCMP1102</name>
    <dbReference type="NCBI Taxonomy" id="635003"/>
    <lineage>
        <taxon>Eukaryota</taxon>
        <taxon>Sar</taxon>
        <taxon>Stramenopiles</taxon>
        <taxon>Ochrophyta</taxon>
        <taxon>Bacillariophyta</taxon>
        <taxon>Bacillariophyceae</taxon>
        <taxon>Bacillariophycidae</taxon>
        <taxon>Bacillariales</taxon>
        <taxon>Bacillariaceae</taxon>
        <taxon>Fragilariopsis</taxon>
    </lineage>
</organism>
<keyword evidence="7" id="KW-1185">Reference proteome</keyword>
<reference evidence="6 7" key="1">
    <citation type="submission" date="2016-09" db="EMBL/GenBank/DDBJ databases">
        <title>Extensive genetic diversity and differential bi-allelic expression allows diatom success in the polar Southern Ocean.</title>
        <authorList>
            <consortium name="DOE Joint Genome Institute"/>
            <person name="Mock T."/>
            <person name="Otillar R.P."/>
            <person name="Strauss J."/>
            <person name="Dupont C."/>
            <person name="Frickenhaus S."/>
            <person name="Maumus F."/>
            <person name="Mcmullan M."/>
            <person name="Sanges R."/>
            <person name="Schmutz J."/>
            <person name="Toseland A."/>
            <person name="Valas R."/>
            <person name="Veluchamy A."/>
            <person name="Ward B.J."/>
            <person name="Allen A."/>
            <person name="Barry K."/>
            <person name="Falciatore A."/>
            <person name="Ferrante M."/>
            <person name="Fortunato A.E."/>
            <person name="Gloeckner G."/>
            <person name="Gruber A."/>
            <person name="Hipkin R."/>
            <person name="Janech M."/>
            <person name="Kroth P."/>
            <person name="Leese F."/>
            <person name="Lindquist E."/>
            <person name="Lyon B.R."/>
            <person name="Martin J."/>
            <person name="Mayer C."/>
            <person name="Parker M."/>
            <person name="Quesneville H."/>
            <person name="Raymond J."/>
            <person name="Uhlig C."/>
            <person name="Valentin K.U."/>
            <person name="Worden A.Z."/>
            <person name="Armbrust E.V."/>
            <person name="Bowler C."/>
            <person name="Green B."/>
            <person name="Moulton V."/>
            <person name="Van Oosterhout C."/>
            <person name="Grigoriev I."/>
        </authorList>
    </citation>
    <scope>NUCLEOTIDE SEQUENCE [LARGE SCALE GENOMIC DNA]</scope>
    <source>
        <strain evidence="6 7">CCMP1102</strain>
    </source>
</reference>
<comment type="subcellular location">
    <subcellularLocation>
        <location evidence="1">Endoplasmic reticulum</location>
    </subcellularLocation>
</comment>
<dbReference type="AlphaFoldDB" id="A0A1E7FBQ9"/>
<dbReference type="PANTHER" id="PTHR15414">
    <property type="entry name" value="OS-9-RELATED"/>
    <property type="match status" value="1"/>
</dbReference>
<evidence type="ECO:0000256" key="3">
    <source>
        <dbReference type="ARBA" id="ARBA00022824"/>
    </source>
</evidence>
<evidence type="ECO:0000313" key="6">
    <source>
        <dbReference type="EMBL" id="OEU15602.1"/>
    </source>
</evidence>
<feature type="domain" description="MRH" evidence="5">
    <location>
        <begin position="44"/>
        <end position="169"/>
    </location>
</feature>
<keyword evidence="3" id="KW-0256">Endoplasmic reticulum</keyword>
<dbReference type="PANTHER" id="PTHR15414:SF5">
    <property type="entry name" value="PROTEIN OS-9"/>
    <property type="match status" value="1"/>
</dbReference>
<dbReference type="SUPFAM" id="SSF50911">
    <property type="entry name" value="Mannose 6-phosphate receptor domain"/>
    <property type="match status" value="1"/>
</dbReference>
<dbReference type="PROSITE" id="PS51914">
    <property type="entry name" value="MRH"/>
    <property type="match status" value="1"/>
</dbReference>